<dbReference type="AlphaFoldDB" id="M8B6T6"/>
<dbReference type="InterPro" id="IPR042197">
    <property type="entry name" value="Apaf_helical"/>
</dbReference>
<accession>M8B6T6</accession>
<protein>
    <submittedName>
        <fullName evidence="4">Putative disease resistance protein RGA1</fullName>
    </submittedName>
</protein>
<dbReference type="GO" id="GO:0043531">
    <property type="term" value="F:ADP binding"/>
    <property type="evidence" value="ECO:0007669"/>
    <property type="project" value="InterPro"/>
</dbReference>
<dbReference type="PRINTS" id="PR00364">
    <property type="entry name" value="DISEASERSIST"/>
</dbReference>
<dbReference type="SUPFAM" id="SSF52540">
    <property type="entry name" value="P-loop containing nucleoside triphosphate hydrolases"/>
    <property type="match status" value="1"/>
</dbReference>
<evidence type="ECO:0000256" key="1">
    <source>
        <dbReference type="ARBA" id="ARBA00022821"/>
    </source>
</evidence>
<proteinExistence type="predicted"/>
<evidence type="ECO:0000313" key="4">
    <source>
        <dbReference type="EnsemblPlants" id="EMT09686"/>
    </source>
</evidence>
<dbReference type="PANTHER" id="PTHR36766">
    <property type="entry name" value="PLANT BROAD-SPECTRUM MILDEW RESISTANCE PROTEIN RPW8"/>
    <property type="match status" value="1"/>
</dbReference>
<dbReference type="Gene3D" id="1.10.8.430">
    <property type="entry name" value="Helical domain of apoptotic protease-activating factors"/>
    <property type="match status" value="1"/>
</dbReference>
<evidence type="ECO:0000259" key="3">
    <source>
        <dbReference type="Pfam" id="PF23559"/>
    </source>
</evidence>
<dbReference type="Pfam" id="PF23559">
    <property type="entry name" value="WHD_DRP"/>
    <property type="match status" value="1"/>
</dbReference>
<dbReference type="InterPro" id="IPR027417">
    <property type="entry name" value="P-loop_NTPase"/>
</dbReference>
<sequence>MASQQTKMTRMLPRLAIIKNAMAIQVQQTKQLVMSLQEESEYIRERTTIFQEIIAKRETGPVLEEAMILGRGPDKERIIAALLSTEPNIMQEHITILPIFGLAGIGKTTLAQMVFNDTHSLHGYDFRVWVHVSPQFDFHTIGKSIICNVSGRGKEDINYASSDMEGMESIMKRLHMLLDGKEVLLVLDDLWEEDPIQLQLLKSMLIFLGDKMDVIVTTCNQAIARKIWTVEPYKLNPLSDETCWEIIKKSIRSEAGEEELEKIGRKIASKCLGLPSAARKYARMLDSSRDAITWRETMETNIWSIIMNYKSTTFELSYRSMPPDLRLYFAYCCQIFPSGQSIVKDDLVHQWIALQLVEPSEILSATQIAEEHISRLQDLSFLQTAELDHILLLQKSGPDTAKSEYRCCKDRLPASVRCSRSLGVGSEPPTHKDSCRTVAADAASGKGCCEWQPLYYERQLVELQAVTAVWRPPMVLLQLSTTELQSGTVVMRLSREGAASYDSRGATINSSAARPCDGAASGAFRLQKGDAVGDCASTMGVLIDSDDGDRRSWQIDTDAKIFCVNCGSRSVR</sequence>
<evidence type="ECO:0000259" key="2">
    <source>
        <dbReference type="Pfam" id="PF00931"/>
    </source>
</evidence>
<dbReference type="Gene3D" id="3.40.50.300">
    <property type="entry name" value="P-loop containing nucleotide triphosphate hydrolases"/>
    <property type="match status" value="1"/>
</dbReference>
<reference evidence="4" key="1">
    <citation type="submission" date="2015-06" db="UniProtKB">
        <authorList>
            <consortium name="EnsemblPlants"/>
        </authorList>
    </citation>
    <scope>IDENTIFICATION</scope>
</reference>
<name>M8B6T6_AEGTA</name>
<dbReference type="EnsemblPlants" id="EMT09686">
    <property type="protein sequence ID" value="EMT09686"/>
    <property type="gene ID" value="F775_23783"/>
</dbReference>
<feature type="domain" description="NB-ARC" evidence="2">
    <location>
        <begin position="77"/>
        <end position="250"/>
    </location>
</feature>
<keyword evidence="1" id="KW-0611">Plant defense</keyword>
<dbReference type="InterPro" id="IPR002182">
    <property type="entry name" value="NB-ARC"/>
</dbReference>
<organism evidence="4">
    <name type="scientific">Aegilops tauschii</name>
    <name type="common">Tausch's goatgrass</name>
    <name type="synonym">Aegilops squarrosa</name>
    <dbReference type="NCBI Taxonomy" id="37682"/>
    <lineage>
        <taxon>Eukaryota</taxon>
        <taxon>Viridiplantae</taxon>
        <taxon>Streptophyta</taxon>
        <taxon>Embryophyta</taxon>
        <taxon>Tracheophyta</taxon>
        <taxon>Spermatophyta</taxon>
        <taxon>Magnoliopsida</taxon>
        <taxon>Liliopsida</taxon>
        <taxon>Poales</taxon>
        <taxon>Poaceae</taxon>
        <taxon>BOP clade</taxon>
        <taxon>Pooideae</taxon>
        <taxon>Triticodae</taxon>
        <taxon>Triticeae</taxon>
        <taxon>Triticinae</taxon>
        <taxon>Aegilops</taxon>
    </lineage>
</organism>
<feature type="domain" description="Disease resistance protein winged helix" evidence="3">
    <location>
        <begin position="335"/>
        <end position="384"/>
    </location>
</feature>
<dbReference type="PANTHER" id="PTHR36766:SF73">
    <property type="entry name" value="NB-ARC DOMAIN-CONTAINING PROTEIN"/>
    <property type="match status" value="1"/>
</dbReference>
<dbReference type="Pfam" id="PF00931">
    <property type="entry name" value="NB-ARC"/>
    <property type="match status" value="1"/>
</dbReference>
<dbReference type="InterPro" id="IPR058922">
    <property type="entry name" value="WHD_DRP"/>
</dbReference>